<dbReference type="EMBL" id="QKZQ01000017">
    <property type="protein sequence ID" value="PZX38323.1"/>
    <property type="molecule type" value="Genomic_DNA"/>
</dbReference>
<keyword evidence="6 10" id="KW-0812">Transmembrane</keyword>
<evidence type="ECO:0000256" key="3">
    <source>
        <dbReference type="ARBA" id="ARBA00022448"/>
    </source>
</evidence>
<evidence type="ECO:0000256" key="1">
    <source>
        <dbReference type="ARBA" id="ARBA00004651"/>
    </source>
</evidence>
<feature type="transmembrane region" description="Helical" evidence="10">
    <location>
        <begin position="138"/>
        <end position="163"/>
    </location>
</feature>
<keyword evidence="7 10" id="KW-1133">Transmembrane helix</keyword>
<feature type="transmembrane region" description="Helical" evidence="10">
    <location>
        <begin position="175"/>
        <end position="200"/>
    </location>
</feature>
<dbReference type="Pfam" id="PF01061">
    <property type="entry name" value="ABC2_membrane"/>
    <property type="match status" value="1"/>
</dbReference>
<dbReference type="InterPro" id="IPR000412">
    <property type="entry name" value="ABC_2_transport"/>
</dbReference>
<dbReference type="PANTHER" id="PTHR30413">
    <property type="entry name" value="INNER MEMBRANE TRANSPORT PERMEASE"/>
    <property type="match status" value="1"/>
</dbReference>
<dbReference type="GO" id="GO:0015920">
    <property type="term" value="P:lipopolysaccharide transport"/>
    <property type="evidence" value="ECO:0007669"/>
    <property type="project" value="TreeGrafter"/>
</dbReference>
<dbReference type="Proteomes" id="UP000249364">
    <property type="component" value="Unassembled WGS sequence"/>
</dbReference>
<dbReference type="PANTHER" id="PTHR30413:SF10">
    <property type="entry name" value="CAPSULE POLYSACCHARIDE EXPORT INNER-MEMBRANE PROTEIN CTRC"/>
    <property type="match status" value="1"/>
</dbReference>
<feature type="transmembrane region" description="Helical" evidence="10">
    <location>
        <begin position="259"/>
        <end position="280"/>
    </location>
</feature>
<keyword evidence="4" id="KW-1003">Cell membrane</keyword>
<evidence type="ECO:0000256" key="6">
    <source>
        <dbReference type="ARBA" id="ARBA00022692"/>
    </source>
</evidence>
<evidence type="ECO:0000256" key="2">
    <source>
        <dbReference type="ARBA" id="ARBA00007783"/>
    </source>
</evidence>
<dbReference type="GO" id="GO:0140359">
    <property type="term" value="F:ABC-type transporter activity"/>
    <property type="evidence" value="ECO:0007669"/>
    <property type="project" value="InterPro"/>
</dbReference>
<comment type="caution">
    <text evidence="12">The sequence shown here is derived from an EMBL/GenBank/DDBJ whole genome shotgun (WGS) entry which is preliminary data.</text>
</comment>
<reference evidence="12 13" key="1">
    <citation type="submission" date="2018-06" db="EMBL/GenBank/DDBJ databases">
        <title>Genomic Encyclopedia of Archaeal and Bacterial Type Strains, Phase II (KMG-II): from individual species to whole genera.</title>
        <authorList>
            <person name="Goeker M."/>
        </authorList>
    </citation>
    <scope>NUCLEOTIDE SEQUENCE [LARGE SCALE GENOMIC DNA]</scope>
    <source>
        <strain evidence="12 13">DSM 13087</strain>
    </source>
</reference>
<keyword evidence="5" id="KW-0762">Sugar transport</keyword>
<accession>A0A2W7PSF2</accession>
<dbReference type="GO" id="GO:0015774">
    <property type="term" value="P:polysaccharide transport"/>
    <property type="evidence" value="ECO:0007669"/>
    <property type="project" value="UniProtKB-KW"/>
</dbReference>
<keyword evidence="8" id="KW-0625">Polysaccharide transport</keyword>
<keyword evidence="9 10" id="KW-0472">Membrane</keyword>
<protein>
    <submittedName>
        <fullName evidence="12">Capsular polysaccharide transport system permease protein</fullName>
    </submittedName>
</protein>
<gene>
    <name evidence="12" type="ORF">LY56_03026</name>
</gene>
<dbReference type="PRINTS" id="PR00164">
    <property type="entry name" value="ABC2TRNSPORT"/>
</dbReference>
<keyword evidence="13" id="KW-1185">Reference proteome</keyword>
<dbReference type="AlphaFoldDB" id="A0A2W7PSF2"/>
<organism evidence="12 13">
    <name type="scientific">Roseinatronobacter thiooxidans</name>
    <dbReference type="NCBI Taxonomy" id="121821"/>
    <lineage>
        <taxon>Bacteria</taxon>
        <taxon>Pseudomonadati</taxon>
        <taxon>Pseudomonadota</taxon>
        <taxon>Alphaproteobacteria</taxon>
        <taxon>Rhodobacterales</taxon>
        <taxon>Paracoccaceae</taxon>
        <taxon>Roseinatronobacter</taxon>
    </lineage>
</organism>
<feature type="transmembrane region" description="Helical" evidence="10">
    <location>
        <begin position="63"/>
        <end position="84"/>
    </location>
</feature>
<sequence>MRHVRCQTNCAFGVLKEAFERDAMSRLPDPAVRTPSVAVSAFRAISALMLREMSTRYGRTPGGYIWAILEPLGMIVLLSFAFSLMARVPSLGTSFLLFKATGFLVLQIFTVLGGQIGNALSFSKPLLRYPRVTWGDALLARFILNTLVVFTVTALILTGIIIFEGLDVILRWGAILSAIGLAAALGLGVGCLNCFLFSRFPVWQQLWSIATRPLFLISGVIILYDDMPSLAQSILWYNPILHLTGLMRMGFYPMYRPDYISLVFVGFCTLVPMALGLLLLRRHHRALLNR</sequence>
<evidence type="ECO:0000256" key="7">
    <source>
        <dbReference type="ARBA" id="ARBA00022989"/>
    </source>
</evidence>
<evidence type="ECO:0000256" key="5">
    <source>
        <dbReference type="ARBA" id="ARBA00022597"/>
    </source>
</evidence>
<name>A0A2W7PSF2_9RHOB</name>
<evidence type="ECO:0000313" key="13">
    <source>
        <dbReference type="Proteomes" id="UP000249364"/>
    </source>
</evidence>
<evidence type="ECO:0000256" key="10">
    <source>
        <dbReference type="SAM" id="Phobius"/>
    </source>
</evidence>
<evidence type="ECO:0000259" key="11">
    <source>
        <dbReference type="Pfam" id="PF01061"/>
    </source>
</evidence>
<proteinExistence type="inferred from homology"/>
<evidence type="ECO:0000256" key="9">
    <source>
        <dbReference type="ARBA" id="ARBA00023136"/>
    </source>
</evidence>
<feature type="domain" description="ABC-2 type transporter transmembrane" evidence="11">
    <location>
        <begin position="44"/>
        <end position="252"/>
    </location>
</feature>
<keyword evidence="3" id="KW-0813">Transport</keyword>
<evidence type="ECO:0000313" key="12">
    <source>
        <dbReference type="EMBL" id="PZX38323.1"/>
    </source>
</evidence>
<feature type="transmembrane region" description="Helical" evidence="10">
    <location>
        <begin position="96"/>
        <end position="118"/>
    </location>
</feature>
<comment type="subcellular location">
    <subcellularLocation>
        <location evidence="1">Cell membrane</location>
        <topology evidence="1">Multi-pass membrane protein</topology>
    </subcellularLocation>
</comment>
<evidence type="ECO:0000256" key="4">
    <source>
        <dbReference type="ARBA" id="ARBA00022475"/>
    </source>
</evidence>
<dbReference type="GO" id="GO:0043190">
    <property type="term" value="C:ATP-binding cassette (ABC) transporter complex"/>
    <property type="evidence" value="ECO:0007669"/>
    <property type="project" value="InterPro"/>
</dbReference>
<dbReference type="InterPro" id="IPR013525">
    <property type="entry name" value="ABC2_TM"/>
</dbReference>
<comment type="similarity">
    <text evidence="2">Belongs to the ABC-2 integral membrane protein family.</text>
</comment>
<evidence type="ECO:0000256" key="8">
    <source>
        <dbReference type="ARBA" id="ARBA00023047"/>
    </source>
</evidence>